<protein>
    <submittedName>
        <fullName evidence="2">Uncharacterized protein</fullName>
    </submittedName>
</protein>
<keyword evidence="1" id="KW-1133">Transmembrane helix</keyword>
<dbReference type="EMBL" id="GBXM01079930">
    <property type="protein sequence ID" value="JAH28647.1"/>
    <property type="molecule type" value="Transcribed_RNA"/>
</dbReference>
<keyword evidence="1" id="KW-0472">Membrane</keyword>
<accession>A0A0E9RIK6</accession>
<reference evidence="2" key="2">
    <citation type="journal article" date="2015" name="Fish Shellfish Immunol.">
        <title>Early steps in the European eel (Anguilla anguilla)-Vibrio vulnificus interaction in the gills: Role of the RtxA13 toxin.</title>
        <authorList>
            <person name="Callol A."/>
            <person name="Pajuelo D."/>
            <person name="Ebbesson L."/>
            <person name="Teles M."/>
            <person name="MacKenzie S."/>
            <person name="Amaro C."/>
        </authorList>
    </citation>
    <scope>NUCLEOTIDE SEQUENCE</scope>
</reference>
<feature type="transmembrane region" description="Helical" evidence="1">
    <location>
        <begin position="32"/>
        <end position="48"/>
    </location>
</feature>
<proteinExistence type="predicted"/>
<dbReference type="AlphaFoldDB" id="A0A0E9RIK6"/>
<sequence length="62" mass="6832">MVDAIYNHAAPTANRCCLKPCPEGISGNIGNIMYLLLLFTSVISMGDLHRQSLFPFLLHITV</sequence>
<keyword evidence="1" id="KW-0812">Transmembrane</keyword>
<reference evidence="2" key="1">
    <citation type="submission" date="2014-11" db="EMBL/GenBank/DDBJ databases">
        <authorList>
            <person name="Amaro Gonzalez C."/>
        </authorList>
    </citation>
    <scope>NUCLEOTIDE SEQUENCE</scope>
</reference>
<organism evidence="2">
    <name type="scientific">Anguilla anguilla</name>
    <name type="common">European freshwater eel</name>
    <name type="synonym">Muraena anguilla</name>
    <dbReference type="NCBI Taxonomy" id="7936"/>
    <lineage>
        <taxon>Eukaryota</taxon>
        <taxon>Metazoa</taxon>
        <taxon>Chordata</taxon>
        <taxon>Craniata</taxon>
        <taxon>Vertebrata</taxon>
        <taxon>Euteleostomi</taxon>
        <taxon>Actinopterygii</taxon>
        <taxon>Neopterygii</taxon>
        <taxon>Teleostei</taxon>
        <taxon>Anguilliformes</taxon>
        <taxon>Anguillidae</taxon>
        <taxon>Anguilla</taxon>
    </lineage>
</organism>
<name>A0A0E9RIK6_ANGAN</name>
<evidence type="ECO:0000256" key="1">
    <source>
        <dbReference type="SAM" id="Phobius"/>
    </source>
</evidence>
<evidence type="ECO:0000313" key="2">
    <source>
        <dbReference type="EMBL" id="JAH28647.1"/>
    </source>
</evidence>